<dbReference type="PANTHER" id="PTHR33986">
    <property type="entry name" value="OS02G0535700 PROTEIN"/>
    <property type="match status" value="1"/>
</dbReference>
<name>A0A380TKQ8_9ZZZZ</name>
<gene>
    <name evidence="1" type="ORF">DF3PB_610009</name>
</gene>
<dbReference type="InterPro" id="IPR009367">
    <property type="entry name" value="Elm1-like"/>
</dbReference>
<sequence length="393" mass="43565">MPHGMAPLAWITESPRVWVLMGHKAGDNSQVLSLAEALGWPFEIKRFVYNRFEPLAHALFGATLKGVDASRSSPLGAPWPDLVLTAGRRNEPVARWIKQQARPHAVRIVHVGRPWSNLDQFDLVVTTPQYRLPERSNVVHNKTPLHRVTAERLSADAALWAPRLRALPQPMIAVVIGGPSGPYSFDREAGRRLAVQASALARSCGGSLLVTTSARTPTAAIDAFVGAVDVPHYLFRWTKDAKENPYFAFLGLAHSIIVTGDSMSMLTEACATRKPVYIFDLGEGRNAMRPDAPAQPFRWGPIEATHIKAFLYRQLLRFGPVRLGRDIRIIHHDLIEAKRAVWLGEQFPEGPLPPLECLDHAVAGVRALFQLPPLTVPAPLTEWRELLPARRTA</sequence>
<evidence type="ECO:0000313" key="1">
    <source>
        <dbReference type="EMBL" id="SUS08244.1"/>
    </source>
</evidence>
<organism evidence="1">
    <name type="scientific">metagenome</name>
    <dbReference type="NCBI Taxonomy" id="256318"/>
    <lineage>
        <taxon>unclassified sequences</taxon>
        <taxon>metagenomes</taxon>
    </lineage>
</organism>
<dbReference type="Pfam" id="PF06258">
    <property type="entry name" value="Mito_fiss_Elm1"/>
    <property type="match status" value="1"/>
</dbReference>
<proteinExistence type="predicted"/>
<accession>A0A380TKQ8</accession>
<evidence type="ECO:0008006" key="2">
    <source>
        <dbReference type="Google" id="ProtNLM"/>
    </source>
</evidence>
<reference evidence="1" key="1">
    <citation type="submission" date="2018-07" db="EMBL/GenBank/DDBJ databases">
        <authorList>
            <person name="Quirk P.G."/>
            <person name="Krulwich T.A."/>
        </authorList>
    </citation>
    <scope>NUCLEOTIDE SEQUENCE</scope>
</reference>
<dbReference type="AlphaFoldDB" id="A0A380TKQ8"/>
<dbReference type="EMBL" id="UIDG01000568">
    <property type="protein sequence ID" value="SUS08244.1"/>
    <property type="molecule type" value="Genomic_DNA"/>
</dbReference>
<protein>
    <recommendedName>
        <fullName evidence="2">Nucleoside-diphosphate sugar epimerase</fullName>
    </recommendedName>
</protein>
<dbReference type="PANTHER" id="PTHR33986:SF15">
    <property type="entry name" value="MITOCHONDRIAL FISSION PROTEIN ELM1"/>
    <property type="match status" value="1"/>
</dbReference>